<dbReference type="InterPro" id="IPR002582">
    <property type="entry name" value="ACPS"/>
</dbReference>
<evidence type="ECO:0000259" key="8">
    <source>
        <dbReference type="Pfam" id="PF01648"/>
    </source>
</evidence>
<feature type="domain" description="4'-phosphopantetheinyl transferase" evidence="8">
    <location>
        <begin position="5"/>
        <end position="140"/>
    </location>
</feature>
<proteinExistence type="inferred from homology"/>
<dbReference type="Pfam" id="PF01648">
    <property type="entry name" value="ACPS"/>
    <property type="match status" value="1"/>
</dbReference>
<dbReference type="Proteomes" id="UP000015100">
    <property type="component" value="Unassembled WGS sequence"/>
</dbReference>
<protein>
    <recommendedName>
        <fullName evidence="8">4'-phosphopantetheinyl transferase domain-containing protein</fullName>
    </recommendedName>
</protein>
<keyword evidence="4" id="KW-0276">Fatty acid metabolism</keyword>
<keyword evidence="5" id="KW-0460">Magnesium</keyword>
<keyword evidence="2" id="KW-0808">Transferase</keyword>
<organism evidence="9 10">
    <name type="scientific">Dactylellina haptotyla (strain CBS 200.50)</name>
    <name type="common">Nematode-trapping fungus</name>
    <name type="synonym">Monacrosporium haptotylum</name>
    <dbReference type="NCBI Taxonomy" id="1284197"/>
    <lineage>
        <taxon>Eukaryota</taxon>
        <taxon>Fungi</taxon>
        <taxon>Dikarya</taxon>
        <taxon>Ascomycota</taxon>
        <taxon>Pezizomycotina</taxon>
        <taxon>Orbiliomycetes</taxon>
        <taxon>Orbiliales</taxon>
        <taxon>Orbiliaceae</taxon>
        <taxon>Dactylellina</taxon>
    </lineage>
</organism>
<keyword evidence="3" id="KW-0479">Metal-binding</keyword>
<dbReference type="AlphaFoldDB" id="S8AJV6"/>
<keyword evidence="10" id="KW-1185">Reference proteome</keyword>
<dbReference type="OrthoDB" id="15433at2759"/>
<dbReference type="EMBL" id="AQGS01000083">
    <property type="protein sequence ID" value="EPS43225.1"/>
    <property type="molecule type" value="Genomic_DNA"/>
</dbReference>
<dbReference type="InterPro" id="IPR008278">
    <property type="entry name" value="4-PPantetheinyl_Trfase_dom"/>
</dbReference>
<dbReference type="GO" id="GO:0008897">
    <property type="term" value="F:holo-[acyl-carrier-protein] synthase activity"/>
    <property type="evidence" value="ECO:0007669"/>
    <property type="project" value="InterPro"/>
</dbReference>
<dbReference type="GO" id="GO:0006633">
    <property type="term" value="P:fatty acid biosynthetic process"/>
    <property type="evidence" value="ECO:0007669"/>
    <property type="project" value="UniProtKB-KW"/>
</dbReference>
<evidence type="ECO:0000256" key="7">
    <source>
        <dbReference type="ARBA" id="ARBA00023160"/>
    </source>
</evidence>
<name>S8AJV6_DACHA</name>
<evidence type="ECO:0000313" key="10">
    <source>
        <dbReference type="Proteomes" id="UP000015100"/>
    </source>
</evidence>
<dbReference type="GO" id="GO:0000287">
    <property type="term" value="F:magnesium ion binding"/>
    <property type="evidence" value="ECO:0007669"/>
    <property type="project" value="InterPro"/>
</dbReference>
<reference evidence="9 10" key="1">
    <citation type="journal article" date="2013" name="PLoS Genet.">
        <title>Genomic mechanisms accounting for the adaptation to parasitism in nematode-trapping fungi.</title>
        <authorList>
            <person name="Meerupati T."/>
            <person name="Andersson K.M."/>
            <person name="Friman E."/>
            <person name="Kumar D."/>
            <person name="Tunlid A."/>
            <person name="Ahren D."/>
        </authorList>
    </citation>
    <scope>NUCLEOTIDE SEQUENCE [LARGE SCALE GENOMIC DNA]</scope>
    <source>
        <strain evidence="9 10">CBS 200.50</strain>
    </source>
</reference>
<sequence length="152" mass="16540">MSHNIGVDILHLPRLISLLSRRSVSGFTRRILTPLELAEFGKLSASNATSTSGPPMSSSALLSDPRTRFLATRWAAKEAAYKASTDIISTTREQWMGWKNFEISRGPRGEPVLAIKNGQGVKIGNGSISISHDGDYVIAMAMVPRSFDLKPV</sequence>
<dbReference type="eggNOG" id="ENOG502SDWS">
    <property type="taxonomic scope" value="Eukaryota"/>
</dbReference>
<dbReference type="HAMAP" id="MF_00101">
    <property type="entry name" value="AcpS"/>
    <property type="match status" value="1"/>
</dbReference>
<dbReference type="InterPro" id="IPR037143">
    <property type="entry name" value="4-PPantetheinyl_Trfase_dom_sf"/>
</dbReference>
<accession>S8AJV6</accession>
<dbReference type="OMA" id="MGWKNFE"/>
<evidence type="ECO:0000256" key="4">
    <source>
        <dbReference type="ARBA" id="ARBA00022832"/>
    </source>
</evidence>
<dbReference type="SUPFAM" id="SSF56214">
    <property type="entry name" value="4'-phosphopantetheinyl transferase"/>
    <property type="match status" value="1"/>
</dbReference>
<evidence type="ECO:0000313" key="9">
    <source>
        <dbReference type="EMBL" id="EPS43225.1"/>
    </source>
</evidence>
<comment type="caution">
    <text evidence="9">The sequence shown here is derived from an EMBL/GenBank/DDBJ whole genome shotgun (WGS) entry which is preliminary data.</text>
</comment>
<keyword evidence="6" id="KW-0443">Lipid metabolism</keyword>
<evidence type="ECO:0000256" key="2">
    <source>
        <dbReference type="ARBA" id="ARBA00022679"/>
    </source>
</evidence>
<evidence type="ECO:0000256" key="3">
    <source>
        <dbReference type="ARBA" id="ARBA00022723"/>
    </source>
</evidence>
<evidence type="ECO:0000256" key="1">
    <source>
        <dbReference type="ARBA" id="ARBA00022516"/>
    </source>
</evidence>
<keyword evidence="1" id="KW-0444">Lipid biosynthesis</keyword>
<reference evidence="10" key="2">
    <citation type="submission" date="2013-04" db="EMBL/GenBank/DDBJ databases">
        <title>Genomic mechanisms accounting for the adaptation to parasitism in nematode-trapping fungi.</title>
        <authorList>
            <person name="Ahren D.G."/>
        </authorList>
    </citation>
    <scope>NUCLEOTIDE SEQUENCE [LARGE SCALE GENOMIC DNA]</scope>
    <source>
        <strain evidence="10">CBS 200.50</strain>
    </source>
</reference>
<dbReference type="Gene3D" id="3.90.470.20">
    <property type="entry name" value="4'-phosphopantetheinyl transferase domain"/>
    <property type="match status" value="1"/>
</dbReference>
<dbReference type="STRING" id="1284197.S8AJV6"/>
<dbReference type="NCBIfam" id="TIGR00556">
    <property type="entry name" value="pantethn_trn"/>
    <property type="match status" value="1"/>
</dbReference>
<evidence type="ECO:0000256" key="6">
    <source>
        <dbReference type="ARBA" id="ARBA00023098"/>
    </source>
</evidence>
<evidence type="ECO:0000256" key="5">
    <source>
        <dbReference type="ARBA" id="ARBA00022842"/>
    </source>
</evidence>
<dbReference type="HOGENOM" id="CLU_089696_4_2_1"/>
<dbReference type="InterPro" id="IPR004568">
    <property type="entry name" value="Ppantetheine-prot_Trfase_dom"/>
</dbReference>
<gene>
    <name evidence="9" type="ORF">H072_2767</name>
</gene>
<keyword evidence="7" id="KW-0275">Fatty acid biosynthesis</keyword>